<accession>A0A9X2TJK8</accession>
<feature type="region of interest" description="Disordered" evidence="1">
    <location>
        <begin position="1"/>
        <end position="26"/>
    </location>
</feature>
<proteinExistence type="predicted"/>
<protein>
    <submittedName>
        <fullName evidence="2">Uncharacterized protein</fullName>
    </submittedName>
</protein>
<evidence type="ECO:0000313" key="2">
    <source>
        <dbReference type="EMBL" id="MCS3709903.1"/>
    </source>
</evidence>
<organism evidence="2 3">
    <name type="scientific">Salinibacter ruber</name>
    <dbReference type="NCBI Taxonomy" id="146919"/>
    <lineage>
        <taxon>Bacteria</taxon>
        <taxon>Pseudomonadati</taxon>
        <taxon>Rhodothermota</taxon>
        <taxon>Rhodothermia</taxon>
        <taxon>Rhodothermales</taxon>
        <taxon>Salinibacteraceae</taxon>
        <taxon>Salinibacter</taxon>
    </lineage>
</organism>
<reference evidence="2" key="1">
    <citation type="submission" date="2022-08" db="EMBL/GenBank/DDBJ databases">
        <title>Genomic Encyclopedia of Type Strains, Phase V (KMG-V): Genome sequencing to study the core and pangenomes of soil and plant-associated prokaryotes.</title>
        <authorList>
            <person name="Whitman W."/>
        </authorList>
    </citation>
    <scope>NUCLEOTIDE SEQUENCE</scope>
    <source>
        <strain evidence="2">SP3049</strain>
    </source>
</reference>
<dbReference type="Proteomes" id="UP001155057">
    <property type="component" value="Unassembled WGS sequence"/>
</dbReference>
<gene>
    <name evidence="2" type="ORF">GGP61_001507</name>
</gene>
<evidence type="ECO:0000313" key="3">
    <source>
        <dbReference type="Proteomes" id="UP001155057"/>
    </source>
</evidence>
<name>A0A9X2TJK8_9BACT</name>
<sequence length="101" mass="11161">MEGQANTVTVTISGPKGSATPREFSRTPRVGEEIVFGGYTEEEPLHGYWRVTNVIWVSQPGVGVEATPIVEVEPVPEKMEDMGPEDWLHPEDYLTQIAGYS</sequence>
<evidence type="ECO:0000256" key="1">
    <source>
        <dbReference type="SAM" id="MobiDB-lite"/>
    </source>
</evidence>
<feature type="compositionally biased region" description="Polar residues" evidence="1">
    <location>
        <begin position="1"/>
        <end position="12"/>
    </location>
</feature>
<dbReference type="EMBL" id="JANUAE010000004">
    <property type="protein sequence ID" value="MCS3709903.1"/>
    <property type="molecule type" value="Genomic_DNA"/>
</dbReference>
<comment type="caution">
    <text evidence="2">The sequence shown here is derived from an EMBL/GenBank/DDBJ whole genome shotgun (WGS) entry which is preliminary data.</text>
</comment>
<dbReference type="AlphaFoldDB" id="A0A9X2TJK8"/>